<reference evidence="1 2" key="1">
    <citation type="submission" date="2024-01" db="EMBL/GenBank/DDBJ databases">
        <title>The genomes of 5 underutilized Papilionoideae crops provide insights into root nodulation and disease resistanc.</title>
        <authorList>
            <person name="Jiang F."/>
        </authorList>
    </citation>
    <scope>NUCLEOTIDE SEQUENCE [LARGE SCALE GENOMIC DNA]</scope>
    <source>
        <strain evidence="1">LVBAO_FW01</strain>
        <tissue evidence="1">Leaves</tissue>
    </source>
</reference>
<protein>
    <submittedName>
        <fullName evidence="1">Uncharacterized protein</fullName>
    </submittedName>
</protein>
<comment type="caution">
    <text evidence="1">The sequence shown here is derived from an EMBL/GenBank/DDBJ whole genome shotgun (WGS) entry which is preliminary data.</text>
</comment>
<accession>A0AAN9M3I9</accession>
<proteinExistence type="predicted"/>
<gene>
    <name evidence="1" type="ORF">VNO77_16093</name>
</gene>
<organism evidence="1 2">
    <name type="scientific">Canavalia gladiata</name>
    <name type="common">Sword bean</name>
    <name type="synonym">Dolichos gladiatus</name>
    <dbReference type="NCBI Taxonomy" id="3824"/>
    <lineage>
        <taxon>Eukaryota</taxon>
        <taxon>Viridiplantae</taxon>
        <taxon>Streptophyta</taxon>
        <taxon>Embryophyta</taxon>
        <taxon>Tracheophyta</taxon>
        <taxon>Spermatophyta</taxon>
        <taxon>Magnoliopsida</taxon>
        <taxon>eudicotyledons</taxon>
        <taxon>Gunneridae</taxon>
        <taxon>Pentapetalae</taxon>
        <taxon>rosids</taxon>
        <taxon>fabids</taxon>
        <taxon>Fabales</taxon>
        <taxon>Fabaceae</taxon>
        <taxon>Papilionoideae</taxon>
        <taxon>50 kb inversion clade</taxon>
        <taxon>NPAAA clade</taxon>
        <taxon>indigoferoid/millettioid clade</taxon>
        <taxon>Phaseoleae</taxon>
        <taxon>Canavalia</taxon>
    </lineage>
</organism>
<evidence type="ECO:0000313" key="2">
    <source>
        <dbReference type="Proteomes" id="UP001367508"/>
    </source>
</evidence>
<sequence>MQGIKNILFPVSHLFLKQLQIQNMLRAINVPGLLFNTSNRYAENPLGWAPVRSIEQGWPMVQYWYRPFWALQIEPLLLSGTEQFVLPKLPLLESIVTMDGAEEMRAVGVSAEISLLWMCSVRR</sequence>
<name>A0AAN9M3I9_CANGL</name>
<dbReference type="AlphaFoldDB" id="A0AAN9M3I9"/>
<dbReference type="Proteomes" id="UP001367508">
    <property type="component" value="Unassembled WGS sequence"/>
</dbReference>
<keyword evidence="2" id="KW-1185">Reference proteome</keyword>
<evidence type="ECO:0000313" key="1">
    <source>
        <dbReference type="EMBL" id="KAK7345489.1"/>
    </source>
</evidence>
<dbReference type="EMBL" id="JAYMYQ010000003">
    <property type="protein sequence ID" value="KAK7345489.1"/>
    <property type="molecule type" value="Genomic_DNA"/>
</dbReference>